<evidence type="ECO:0000313" key="7">
    <source>
        <dbReference type="EMBL" id="CAH0384617.1"/>
    </source>
</evidence>
<protein>
    <recommendedName>
        <fullName evidence="6">CCDC113/CCDC96 coiled-coil domain-containing protein</fullName>
    </recommendedName>
</protein>
<dbReference type="InterPro" id="IPR025254">
    <property type="entry name" value="CCDC113/CCDC96_CC"/>
</dbReference>
<dbReference type="PANTHER" id="PTHR15654">
    <property type="entry name" value="COILED-COIL DOMAIN-CONTAINING PROTEIN 113-RELATED"/>
    <property type="match status" value="1"/>
</dbReference>
<feature type="coiled-coil region" evidence="4">
    <location>
        <begin position="126"/>
        <end position="160"/>
    </location>
</feature>
<keyword evidence="2 4" id="KW-0175">Coiled coil</keyword>
<evidence type="ECO:0000256" key="5">
    <source>
        <dbReference type="SAM" id="MobiDB-lite"/>
    </source>
</evidence>
<evidence type="ECO:0000313" key="8">
    <source>
        <dbReference type="Proteomes" id="UP001152759"/>
    </source>
</evidence>
<dbReference type="AlphaFoldDB" id="A0A9P0A5G8"/>
<evidence type="ECO:0000256" key="1">
    <source>
        <dbReference type="ARBA" id="ARBA00004138"/>
    </source>
</evidence>
<dbReference type="Proteomes" id="UP001152759">
    <property type="component" value="Chromosome 2"/>
</dbReference>
<dbReference type="PANTHER" id="PTHR15654:SF1">
    <property type="entry name" value="COILED-COIL DOMAIN-CONTAINING PROTEIN 96"/>
    <property type="match status" value="1"/>
</dbReference>
<evidence type="ECO:0000256" key="2">
    <source>
        <dbReference type="ARBA" id="ARBA00023054"/>
    </source>
</evidence>
<proteinExistence type="predicted"/>
<comment type="subcellular location">
    <subcellularLocation>
        <location evidence="1">Cell projection</location>
        <location evidence="1">Cilium</location>
    </subcellularLocation>
</comment>
<keyword evidence="3" id="KW-0966">Cell projection</keyword>
<evidence type="ECO:0000259" key="6">
    <source>
        <dbReference type="Pfam" id="PF13870"/>
    </source>
</evidence>
<dbReference type="GO" id="GO:0036064">
    <property type="term" value="C:ciliary basal body"/>
    <property type="evidence" value="ECO:0007669"/>
    <property type="project" value="TreeGrafter"/>
</dbReference>
<gene>
    <name evidence="7" type="ORF">BEMITA_LOCUS3922</name>
</gene>
<feature type="compositionally biased region" description="Pro residues" evidence="5">
    <location>
        <begin position="24"/>
        <end position="36"/>
    </location>
</feature>
<accession>A0A9P0A5G8</accession>
<organism evidence="7 8">
    <name type="scientific">Bemisia tabaci</name>
    <name type="common">Sweetpotato whitefly</name>
    <name type="synonym">Aleurodes tabaci</name>
    <dbReference type="NCBI Taxonomy" id="7038"/>
    <lineage>
        <taxon>Eukaryota</taxon>
        <taxon>Metazoa</taxon>
        <taxon>Ecdysozoa</taxon>
        <taxon>Arthropoda</taxon>
        <taxon>Hexapoda</taxon>
        <taxon>Insecta</taxon>
        <taxon>Pterygota</taxon>
        <taxon>Neoptera</taxon>
        <taxon>Paraneoptera</taxon>
        <taxon>Hemiptera</taxon>
        <taxon>Sternorrhyncha</taxon>
        <taxon>Aleyrodoidea</taxon>
        <taxon>Aleyrodidae</taxon>
        <taxon>Aleyrodinae</taxon>
        <taxon>Bemisia</taxon>
    </lineage>
</organism>
<reference evidence="7" key="1">
    <citation type="submission" date="2021-12" db="EMBL/GenBank/DDBJ databases">
        <authorList>
            <person name="King R."/>
        </authorList>
    </citation>
    <scope>NUCLEOTIDE SEQUENCE</scope>
</reference>
<feature type="region of interest" description="Disordered" evidence="5">
    <location>
        <begin position="1"/>
        <end position="53"/>
    </location>
</feature>
<feature type="domain" description="CCDC113/CCDC96 coiled-coil" evidence="6">
    <location>
        <begin position="195"/>
        <end position="366"/>
    </location>
</feature>
<dbReference type="GO" id="GO:0060271">
    <property type="term" value="P:cilium assembly"/>
    <property type="evidence" value="ECO:0007669"/>
    <property type="project" value="TreeGrafter"/>
</dbReference>
<evidence type="ECO:0000256" key="4">
    <source>
        <dbReference type="SAM" id="Coils"/>
    </source>
</evidence>
<sequence length="419" mass="47563">MSAERETDSDTNPCDTDDGETKPPLHPGALPDPPASPSEESTDAEGVQTRDLSGSAVAAEQLSSLVAAHSLLKRKNVYLLKKLFAHCKRKKIGGVSATDEWTSGKGDGVDCQEKYQETLELYFGLKRGVEKEEHLVQEEMSLLERELAEREAVASAANQELTKLQTSIGKRLLHPKTARQLTSKTIEAMISEQNSKMKDLREARLEYINMKNLVVKKKRQLTEMEHVDSGLRIQDFQQLQIDHQSLDRKIEDREEDLRKAELKLSESQESERRLEARVTCVQAALSKARLIFSRTQQLSTEESERLEELKRERVRMLKQDVSTKRIDLSAYPALQENYAANLKKMEARQRKLEALRASQFKINRSVQQTKRRIRILHKRNASLQGLGPGPTTTPVRKPSPRITRTPVPRIQLPAMSPES</sequence>
<evidence type="ECO:0000256" key="3">
    <source>
        <dbReference type="ARBA" id="ARBA00023273"/>
    </source>
</evidence>
<feature type="coiled-coil region" evidence="4">
    <location>
        <begin position="236"/>
        <end position="355"/>
    </location>
</feature>
<dbReference type="EMBL" id="OU963863">
    <property type="protein sequence ID" value="CAH0384617.1"/>
    <property type="molecule type" value="Genomic_DNA"/>
</dbReference>
<dbReference type="Pfam" id="PF13870">
    <property type="entry name" value="CCDC113_CCDC96_CC"/>
    <property type="match status" value="1"/>
</dbReference>
<dbReference type="InterPro" id="IPR051885">
    <property type="entry name" value="CC_CF"/>
</dbReference>
<dbReference type="GO" id="GO:0005930">
    <property type="term" value="C:axoneme"/>
    <property type="evidence" value="ECO:0007669"/>
    <property type="project" value="TreeGrafter"/>
</dbReference>
<feature type="region of interest" description="Disordered" evidence="5">
    <location>
        <begin position="379"/>
        <end position="419"/>
    </location>
</feature>
<keyword evidence="8" id="KW-1185">Reference proteome</keyword>
<dbReference type="KEGG" id="btab:109032419"/>
<name>A0A9P0A5G8_BEMTA</name>